<comment type="caution">
    <text evidence="2">The sequence shown here is derived from an EMBL/GenBank/DDBJ whole genome shotgun (WGS) entry which is preliminary data.</text>
</comment>
<evidence type="ECO:0000313" key="3">
    <source>
        <dbReference type="Proteomes" id="UP000295292"/>
    </source>
</evidence>
<dbReference type="Proteomes" id="UP000295292">
    <property type="component" value="Unassembled WGS sequence"/>
</dbReference>
<reference evidence="2 3" key="1">
    <citation type="submission" date="2019-03" db="EMBL/GenBank/DDBJ databases">
        <title>Genomic Encyclopedia of Archaeal and Bacterial Type Strains, Phase II (KMG-II): from individual species to whole genera.</title>
        <authorList>
            <person name="Goeker M."/>
        </authorList>
    </citation>
    <scope>NUCLEOTIDE SEQUENCE [LARGE SCALE GENOMIC DNA]</scope>
    <source>
        <strain evidence="2 3">DSM 28353</strain>
    </source>
</reference>
<evidence type="ECO:0008006" key="4">
    <source>
        <dbReference type="Google" id="ProtNLM"/>
    </source>
</evidence>
<feature type="transmembrane region" description="Helical" evidence="1">
    <location>
        <begin position="7"/>
        <end position="30"/>
    </location>
</feature>
<keyword evidence="1" id="KW-1133">Transmembrane helix</keyword>
<organism evidence="2 3">
    <name type="scientific">Sphingobacterium yanglingense</name>
    <dbReference type="NCBI Taxonomy" id="1437280"/>
    <lineage>
        <taxon>Bacteria</taxon>
        <taxon>Pseudomonadati</taxon>
        <taxon>Bacteroidota</taxon>
        <taxon>Sphingobacteriia</taxon>
        <taxon>Sphingobacteriales</taxon>
        <taxon>Sphingobacteriaceae</taxon>
        <taxon>Sphingobacterium</taxon>
    </lineage>
</organism>
<keyword evidence="3" id="KW-1185">Reference proteome</keyword>
<dbReference type="AlphaFoldDB" id="A0A4V3DEG0"/>
<feature type="transmembrane region" description="Helical" evidence="1">
    <location>
        <begin position="117"/>
        <end position="138"/>
    </location>
</feature>
<gene>
    <name evidence="2" type="ORF">CLV99_0457</name>
</gene>
<name>A0A4V3DEG0_9SPHI</name>
<accession>A0A4V3DEG0</accession>
<keyword evidence="1" id="KW-0472">Membrane</keyword>
<keyword evidence="1" id="KW-0812">Transmembrane</keyword>
<feature type="transmembrane region" description="Helical" evidence="1">
    <location>
        <begin position="36"/>
        <end position="58"/>
    </location>
</feature>
<feature type="transmembrane region" description="Helical" evidence="1">
    <location>
        <begin position="70"/>
        <end position="97"/>
    </location>
</feature>
<dbReference type="EMBL" id="SNYV01000005">
    <property type="protein sequence ID" value="TDQ81082.1"/>
    <property type="molecule type" value="Genomic_DNA"/>
</dbReference>
<evidence type="ECO:0000256" key="1">
    <source>
        <dbReference type="SAM" id="Phobius"/>
    </source>
</evidence>
<sequence>MKLPITVLTIATSLFVVIFVILSLLNLYYADVHIPFVQVFGLTVLYFLFFGLLSLVFWQFMQEYRRAKVVALLLFLILTFTVVPTVDGLVYVVFPWLGVQFYDESMPRNDTDFHYDIWRGYIFINAVALAFVFLLQFLERRSAARKADVELSDYRQQISGIAHTSHFLRTVFAGSFGRMLAEESPKNKQTKRDVIQFLGYLVRFDRPYAQVTWEEEVDQLECFVRLLRTHHGAQAVVLKIDQDGNDFPLLPWGILLFPLENCLRHALISPDYPIHYDLTIRSGMAVITCHNYWSPKEKDHDGGAGYRLLESKVLDTPYRLVCEGIRKMDTYELTIHLTWKHDE</sequence>
<dbReference type="RefSeq" id="WP_133582860.1">
    <property type="nucleotide sequence ID" value="NZ_SNYV01000005.1"/>
</dbReference>
<evidence type="ECO:0000313" key="2">
    <source>
        <dbReference type="EMBL" id="TDQ81082.1"/>
    </source>
</evidence>
<protein>
    <recommendedName>
        <fullName evidence="4">Histidine kinase</fullName>
    </recommendedName>
</protein>
<proteinExistence type="predicted"/>
<dbReference type="OrthoDB" id="700138at2"/>